<dbReference type="PANTHER" id="PTHR34821">
    <property type="entry name" value="INNER MEMBRANE PROTEIN YDCZ"/>
    <property type="match status" value="1"/>
</dbReference>
<sequence>MNLLGALLVAVLIGAVLPLQGLVNARLGAHIGGPVAAAFVSFLVGSAVLGLYLLATRTPVTLQGSVKLPAWIWIGGAFGALYVACFTLLVPRIGAAGMICLAVLGQVTASLLLDQYGVLQAPKPVDAVRIAGALLVLAGVVLVVAPWRAHAQKTPGTAAAASADARSAS</sequence>
<dbReference type="InterPro" id="IPR006750">
    <property type="entry name" value="YdcZ"/>
</dbReference>
<keyword evidence="3" id="KW-1185">Reference proteome</keyword>
<keyword evidence="1" id="KW-0472">Membrane</keyword>
<dbReference type="GO" id="GO:0005886">
    <property type="term" value="C:plasma membrane"/>
    <property type="evidence" value="ECO:0007669"/>
    <property type="project" value="TreeGrafter"/>
</dbReference>
<evidence type="ECO:0000256" key="1">
    <source>
        <dbReference type="SAM" id="Phobius"/>
    </source>
</evidence>
<dbReference type="RefSeq" id="WP_114959312.1">
    <property type="nucleotide sequence ID" value="NZ_MSZW01000030.1"/>
</dbReference>
<name>A0A4R3N7Y7_9GAMM</name>
<proteinExistence type="predicted"/>
<organism evidence="2 3">
    <name type="scientific">Thermomonas haemolytica</name>
    <dbReference type="NCBI Taxonomy" id="141949"/>
    <lineage>
        <taxon>Bacteria</taxon>
        <taxon>Pseudomonadati</taxon>
        <taxon>Pseudomonadota</taxon>
        <taxon>Gammaproteobacteria</taxon>
        <taxon>Lysobacterales</taxon>
        <taxon>Lysobacteraceae</taxon>
        <taxon>Thermomonas</taxon>
    </lineage>
</organism>
<protein>
    <submittedName>
        <fullName evidence="2">Transporter family-2 protein</fullName>
    </submittedName>
</protein>
<dbReference type="OrthoDB" id="9097160at2"/>
<dbReference type="PANTHER" id="PTHR34821:SF2">
    <property type="entry name" value="INNER MEMBRANE PROTEIN YDCZ"/>
    <property type="match status" value="1"/>
</dbReference>
<comment type="caution">
    <text evidence="2">The sequence shown here is derived from an EMBL/GenBank/DDBJ whole genome shotgun (WGS) entry which is preliminary data.</text>
</comment>
<reference evidence="2 3" key="1">
    <citation type="submission" date="2019-03" db="EMBL/GenBank/DDBJ databases">
        <title>Genomic Encyclopedia of Type Strains, Phase IV (KMG-IV): sequencing the most valuable type-strain genomes for metagenomic binning, comparative biology and taxonomic classification.</title>
        <authorList>
            <person name="Goeker M."/>
        </authorList>
    </citation>
    <scope>NUCLEOTIDE SEQUENCE [LARGE SCALE GENOMIC DNA]</scope>
    <source>
        <strain evidence="2 3">DSM 13605</strain>
    </source>
</reference>
<feature type="transmembrane region" description="Helical" evidence="1">
    <location>
        <begin position="68"/>
        <end position="89"/>
    </location>
</feature>
<dbReference type="Pfam" id="PF04657">
    <property type="entry name" value="DMT_YdcZ"/>
    <property type="match status" value="1"/>
</dbReference>
<dbReference type="EMBL" id="SMAP01000002">
    <property type="protein sequence ID" value="TCT25419.1"/>
    <property type="molecule type" value="Genomic_DNA"/>
</dbReference>
<keyword evidence="1" id="KW-0812">Transmembrane</keyword>
<feature type="transmembrane region" description="Helical" evidence="1">
    <location>
        <begin position="95"/>
        <end position="113"/>
    </location>
</feature>
<evidence type="ECO:0000313" key="3">
    <source>
        <dbReference type="Proteomes" id="UP000295414"/>
    </source>
</evidence>
<feature type="transmembrane region" description="Helical" evidence="1">
    <location>
        <begin position="125"/>
        <end position="147"/>
    </location>
</feature>
<gene>
    <name evidence="2" type="ORF">EDC34_102307</name>
</gene>
<evidence type="ECO:0000313" key="2">
    <source>
        <dbReference type="EMBL" id="TCT25419.1"/>
    </source>
</evidence>
<feature type="transmembrane region" description="Helical" evidence="1">
    <location>
        <begin position="35"/>
        <end position="56"/>
    </location>
</feature>
<dbReference type="AlphaFoldDB" id="A0A4R3N7Y7"/>
<keyword evidence="1" id="KW-1133">Transmembrane helix</keyword>
<dbReference type="Proteomes" id="UP000295414">
    <property type="component" value="Unassembled WGS sequence"/>
</dbReference>
<accession>A0A4R3N7Y7</accession>